<dbReference type="OrthoDB" id="5491531at2"/>
<evidence type="ECO:0000259" key="2">
    <source>
        <dbReference type="PROSITE" id="PS50006"/>
    </source>
</evidence>
<gene>
    <name evidence="3" type="ORF">CMC5_032570</name>
</gene>
<feature type="domain" description="FHA" evidence="2">
    <location>
        <begin position="262"/>
        <end position="304"/>
    </location>
</feature>
<dbReference type="Proteomes" id="UP000067626">
    <property type="component" value="Chromosome"/>
</dbReference>
<evidence type="ECO:0000313" key="4">
    <source>
        <dbReference type="Proteomes" id="UP000067626"/>
    </source>
</evidence>
<dbReference type="RefSeq" id="WP_156338630.1">
    <property type="nucleotide sequence ID" value="NZ_CP012159.1"/>
</dbReference>
<proteinExistence type="predicted"/>
<dbReference type="AlphaFoldDB" id="A0A0K1EE19"/>
<reference evidence="3 4" key="1">
    <citation type="submission" date="2015-07" db="EMBL/GenBank/DDBJ databases">
        <title>Genome analysis of myxobacterium Chondromyces crocatus Cm c5 reveals a high potential for natural compound synthesis and the genetic basis for the loss of fruiting body formation.</title>
        <authorList>
            <person name="Zaburannyi N."/>
            <person name="Bunk B."/>
            <person name="Maier J."/>
            <person name="Overmann J."/>
            <person name="Mueller R."/>
        </authorList>
    </citation>
    <scope>NUCLEOTIDE SEQUENCE [LARGE SCALE GENOMIC DNA]</scope>
    <source>
        <strain evidence="3 4">Cm c5</strain>
    </source>
</reference>
<dbReference type="Gene3D" id="2.60.200.20">
    <property type="match status" value="1"/>
</dbReference>
<dbReference type="InterPro" id="IPR008984">
    <property type="entry name" value="SMAD_FHA_dom_sf"/>
</dbReference>
<dbReference type="InterPro" id="IPR000253">
    <property type="entry name" value="FHA_dom"/>
</dbReference>
<dbReference type="CDD" id="cd00060">
    <property type="entry name" value="FHA"/>
    <property type="match status" value="1"/>
</dbReference>
<name>A0A0K1EE19_CHOCO</name>
<keyword evidence="4" id="KW-1185">Reference proteome</keyword>
<dbReference type="PROSITE" id="PS50006">
    <property type="entry name" value="FHA_DOMAIN"/>
    <property type="match status" value="1"/>
</dbReference>
<evidence type="ECO:0000313" key="3">
    <source>
        <dbReference type="EMBL" id="AKT39110.1"/>
    </source>
</evidence>
<dbReference type="KEGG" id="ccro:CMC5_032570"/>
<feature type="compositionally biased region" description="Basic and acidic residues" evidence="1">
    <location>
        <begin position="15"/>
        <end position="25"/>
    </location>
</feature>
<dbReference type="EMBL" id="CP012159">
    <property type="protein sequence ID" value="AKT39110.1"/>
    <property type="molecule type" value="Genomic_DNA"/>
</dbReference>
<protein>
    <recommendedName>
        <fullName evidence="2">FHA domain-containing protein</fullName>
    </recommendedName>
</protein>
<sequence>MSHETSVPESFGQRPRGESKRLGRRREVELLDEKPLGPREAFLSAYERMRGLAALTRRPAVVAIAVAPDGRVLEATLVEDGHALVVGRHPRCGLRLSSPKVALRQLVVFARREAGAMISRVWDLDTGVPFVTEDGQRNAAVIADGPLHVTVHGFGIWLIPAALCAGWGACGREAWSTLPPRVFVDRRSPGQGRGVIQEGLACASSVGTARSHEEVSHVTGVGPALALGEPDNVEIGWGSLVLTHRGRRMRHEVSLERLERGVLVGRYERCGLEIKAEPEISRVHGLLVKIGGEVWAIDAASTNGLWRADGPVKAAPLRDDDLLRLGRTVTLGWTRRLLPEA</sequence>
<dbReference type="STRING" id="52.CMC5_032570"/>
<feature type="region of interest" description="Disordered" evidence="1">
    <location>
        <begin position="1"/>
        <end position="25"/>
    </location>
</feature>
<evidence type="ECO:0000256" key="1">
    <source>
        <dbReference type="SAM" id="MobiDB-lite"/>
    </source>
</evidence>
<accession>A0A0K1EE19</accession>
<dbReference type="Pfam" id="PF00498">
    <property type="entry name" value="FHA"/>
    <property type="match status" value="1"/>
</dbReference>
<organism evidence="3 4">
    <name type="scientific">Chondromyces crocatus</name>
    <dbReference type="NCBI Taxonomy" id="52"/>
    <lineage>
        <taxon>Bacteria</taxon>
        <taxon>Pseudomonadati</taxon>
        <taxon>Myxococcota</taxon>
        <taxon>Polyangia</taxon>
        <taxon>Polyangiales</taxon>
        <taxon>Polyangiaceae</taxon>
        <taxon>Chondromyces</taxon>
    </lineage>
</organism>
<dbReference type="SUPFAM" id="SSF49879">
    <property type="entry name" value="SMAD/FHA domain"/>
    <property type="match status" value="1"/>
</dbReference>